<evidence type="ECO:0000256" key="4">
    <source>
        <dbReference type="ARBA" id="ARBA00022842"/>
    </source>
</evidence>
<dbReference type="SFLD" id="SFLDG01129">
    <property type="entry name" value="C1.5:_HAD__Beta-PGM__Phosphata"/>
    <property type="match status" value="1"/>
</dbReference>
<comment type="caution">
    <text evidence="5">The sequence shown here is derived from an EMBL/GenBank/DDBJ whole genome shotgun (WGS) entry which is preliminary data.</text>
</comment>
<dbReference type="InterPro" id="IPR023214">
    <property type="entry name" value="HAD_sf"/>
</dbReference>
<dbReference type="NCBIfam" id="TIGR01549">
    <property type="entry name" value="HAD-SF-IA-v1"/>
    <property type="match status" value="1"/>
</dbReference>
<keyword evidence="3" id="KW-0378">Hydrolase</keyword>
<dbReference type="NCBIfam" id="TIGR01662">
    <property type="entry name" value="HAD-SF-IIIA"/>
    <property type="match status" value="1"/>
</dbReference>
<accession>A0ABX3ZLT1</accession>
<keyword evidence="6" id="KW-1185">Reference proteome</keyword>
<evidence type="ECO:0000313" key="5">
    <source>
        <dbReference type="EMBL" id="OUZ40692.1"/>
    </source>
</evidence>
<organism evidence="5 6">
    <name type="scientific">Solibacillus kalamii</name>
    <dbReference type="NCBI Taxonomy" id="1748298"/>
    <lineage>
        <taxon>Bacteria</taxon>
        <taxon>Bacillati</taxon>
        <taxon>Bacillota</taxon>
        <taxon>Bacilli</taxon>
        <taxon>Bacillales</taxon>
        <taxon>Caryophanaceae</taxon>
        <taxon>Solibacillus</taxon>
    </lineage>
</organism>
<dbReference type="SFLD" id="SFLDS00003">
    <property type="entry name" value="Haloacid_Dehalogenase"/>
    <property type="match status" value="1"/>
</dbReference>
<dbReference type="EMBL" id="NHNT01000001">
    <property type="protein sequence ID" value="OUZ40692.1"/>
    <property type="molecule type" value="Genomic_DNA"/>
</dbReference>
<name>A0ABX3ZLT1_9BACL</name>
<keyword evidence="4" id="KW-0460">Magnesium</keyword>
<sequence>MIKAILFDFDRTIMDRDTALNNYIHEQYERLFQLENIQKQPFIDRFIELDAQGYVWKDVVYSTLIKEWNLPYSMEELVKEYEDNFQKFAVGFPDIEMVLKKLKEQGYLLGLVTNGRVGHQRNNVIKLGIDSLFDCIVVSDEVGMRKPDANIFNYALDILNVLPNEAIYVGDHLINDVQASNDVGMISVWIKDPSYKEDSKADYVINQFDEVLDVVRTIENN</sequence>
<dbReference type="Gene3D" id="1.10.150.520">
    <property type="match status" value="1"/>
</dbReference>
<dbReference type="RefSeq" id="WP_087615555.1">
    <property type="nucleotide sequence ID" value="NZ_JAFBEY010000002.1"/>
</dbReference>
<gene>
    <name evidence="5" type="ORF">CBM15_02150</name>
</gene>
<proteinExistence type="predicted"/>
<dbReference type="SFLD" id="SFLDG01135">
    <property type="entry name" value="C1.5.6:_HAD__Beta-PGM__Phospha"/>
    <property type="match status" value="1"/>
</dbReference>
<reference evidence="5 6" key="1">
    <citation type="journal article" date="2017" name="Int. J. Syst. Evol. Microbiol.">
        <title>Solibacillus kalamii sp. nov., isolated from a high-efficiency particulate arrestance filter system used in the International Space Station.</title>
        <authorList>
            <person name="Checinska Sielaff A."/>
            <person name="Kumar R.M."/>
            <person name="Pal D."/>
            <person name="Mayilraj S."/>
            <person name="Venkateswaran K."/>
        </authorList>
    </citation>
    <scope>NUCLEOTIDE SEQUENCE [LARGE SCALE GENOMIC DNA]</scope>
    <source>
        <strain evidence="5 6">ISSFR-015</strain>
    </source>
</reference>
<evidence type="ECO:0008006" key="7">
    <source>
        <dbReference type="Google" id="ProtNLM"/>
    </source>
</evidence>
<evidence type="ECO:0000256" key="3">
    <source>
        <dbReference type="ARBA" id="ARBA00022801"/>
    </source>
</evidence>
<comment type="cofactor">
    <cofactor evidence="1">
        <name>Mg(2+)</name>
        <dbReference type="ChEBI" id="CHEBI:18420"/>
    </cofactor>
</comment>
<evidence type="ECO:0000313" key="6">
    <source>
        <dbReference type="Proteomes" id="UP000196594"/>
    </source>
</evidence>
<keyword evidence="2" id="KW-0479">Metal-binding</keyword>
<dbReference type="InterPro" id="IPR006439">
    <property type="entry name" value="HAD-SF_hydro_IA"/>
</dbReference>
<dbReference type="SUPFAM" id="SSF56784">
    <property type="entry name" value="HAD-like"/>
    <property type="match status" value="1"/>
</dbReference>
<dbReference type="PANTHER" id="PTHR46470:SF2">
    <property type="entry name" value="GLYCERALDEHYDE 3-PHOSPHATE PHOSPHATASE"/>
    <property type="match status" value="1"/>
</dbReference>
<dbReference type="InterPro" id="IPR006549">
    <property type="entry name" value="HAD-SF_hydro_IIIA"/>
</dbReference>
<dbReference type="NCBIfam" id="TIGR01509">
    <property type="entry name" value="HAD-SF-IA-v3"/>
    <property type="match status" value="1"/>
</dbReference>
<dbReference type="InterPro" id="IPR051400">
    <property type="entry name" value="HAD-like_hydrolase"/>
</dbReference>
<dbReference type="Pfam" id="PF13419">
    <property type="entry name" value="HAD_2"/>
    <property type="match status" value="1"/>
</dbReference>
<dbReference type="Proteomes" id="UP000196594">
    <property type="component" value="Unassembled WGS sequence"/>
</dbReference>
<protein>
    <recommendedName>
        <fullName evidence="7">L-2-haloalkanoic acid dehalogenase</fullName>
    </recommendedName>
</protein>
<evidence type="ECO:0000256" key="1">
    <source>
        <dbReference type="ARBA" id="ARBA00001946"/>
    </source>
</evidence>
<dbReference type="InterPro" id="IPR041492">
    <property type="entry name" value="HAD_2"/>
</dbReference>
<dbReference type="Gene3D" id="3.40.50.1000">
    <property type="entry name" value="HAD superfamily/HAD-like"/>
    <property type="match status" value="1"/>
</dbReference>
<dbReference type="PANTHER" id="PTHR46470">
    <property type="entry name" value="N-ACYLNEURAMINATE-9-PHOSPHATASE"/>
    <property type="match status" value="1"/>
</dbReference>
<evidence type="ECO:0000256" key="2">
    <source>
        <dbReference type="ARBA" id="ARBA00022723"/>
    </source>
</evidence>
<dbReference type="InterPro" id="IPR036412">
    <property type="entry name" value="HAD-like_sf"/>
</dbReference>